<keyword evidence="2" id="KW-1185">Reference proteome</keyword>
<dbReference type="PANTHER" id="PTHR38791">
    <property type="entry name" value="ZN(II)2CYS6 TRANSCRIPTION FACTOR (EUROFUNG)-RELATED-RELATED"/>
    <property type="match status" value="1"/>
</dbReference>
<organism evidence="1 2">
    <name type="scientific">Cladophialophora chaetospira</name>
    <dbReference type="NCBI Taxonomy" id="386627"/>
    <lineage>
        <taxon>Eukaryota</taxon>
        <taxon>Fungi</taxon>
        <taxon>Dikarya</taxon>
        <taxon>Ascomycota</taxon>
        <taxon>Pezizomycotina</taxon>
        <taxon>Eurotiomycetes</taxon>
        <taxon>Chaetothyriomycetidae</taxon>
        <taxon>Chaetothyriales</taxon>
        <taxon>Herpotrichiellaceae</taxon>
        <taxon>Cladophialophora</taxon>
    </lineage>
</organism>
<evidence type="ECO:0000313" key="2">
    <source>
        <dbReference type="Proteomes" id="UP001172673"/>
    </source>
</evidence>
<dbReference type="InterPro" id="IPR053175">
    <property type="entry name" value="DHMBA_Reg_Transcription_Factor"/>
</dbReference>
<dbReference type="AlphaFoldDB" id="A0AA38X5X8"/>
<protein>
    <submittedName>
        <fullName evidence="1">Uncharacterized protein</fullName>
    </submittedName>
</protein>
<sequence>MVYKGPRYRDFFDAVHKDETLIASYKSGPKRQKKEHSPTEEIIDPGLDLCATDDMSDDSLDLSLSPMSEDVDFHLPLVVQPSRNVAVESLGYFFKNYVNTPRDPSTNIFIEHILPMYLSTPRGSALSDAIHAVAINVTSMWMTRCVDSYLARDAYGKAVTRLKTLLEDPISCKTDETLATVFMLDFYDSLSQRFVHFIDSGTHQQGAVALLKHRGQDNFKTPLSQRLFNAMRSRHINYSLQAGKDVQLDESLLADETAVLPSAKLDLLNVKLAKLHMLARNGPPSANLDAVEFYKLVMQKALVIGKKLQAWEDSLPKSWQPVSVPASELHPSIREAGLYEDMCDVYSSLAVSHVNNSARSSHVGALRLVAMCSRKLQDLGIAIDPEIEPYVNGRIQAIVDRFCASIPFHLGNRTSVTFPHEHSEYPQIPADLRRLANYVDPFGNEVEMTMEDHGRAAAAIGGWFIMTPLAGFLRTPELQPPPLRSGPLMRKLRPGQLEWIRGQMLRIQKIYLFPADGSQQYHDWTWVLKQFVDYQGKPLYPPRPLIHPWPL</sequence>
<gene>
    <name evidence="1" type="ORF">H2200_008516</name>
</gene>
<dbReference type="EMBL" id="JAPDRK010000012">
    <property type="protein sequence ID" value="KAJ9607443.1"/>
    <property type="molecule type" value="Genomic_DNA"/>
</dbReference>
<accession>A0AA38X5X8</accession>
<name>A0AA38X5X8_9EURO</name>
<dbReference type="Proteomes" id="UP001172673">
    <property type="component" value="Unassembled WGS sequence"/>
</dbReference>
<proteinExistence type="predicted"/>
<comment type="caution">
    <text evidence="1">The sequence shown here is derived from an EMBL/GenBank/DDBJ whole genome shotgun (WGS) entry which is preliminary data.</text>
</comment>
<reference evidence="1" key="1">
    <citation type="submission" date="2022-10" db="EMBL/GenBank/DDBJ databases">
        <title>Culturing micro-colonial fungi from biological soil crusts in the Mojave desert and describing Neophaeococcomyces mojavensis, and introducing the new genera and species Taxawa tesnikishii.</title>
        <authorList>
            <person name="Kurbessoian T."/>
            <person name="Stajich J.E."/>
        </authorList>
    </citation>
    <scope>NUCLEOTIDE SEQUENCE</scope>
    <source>
        <strain evidence="1">TK_41</strain>
    </source>
</reference>
<evidence type="ECO:0000313" key="1">
    <source>
        <dbReference type="EMBL" id="KAJ9607443.1"/>
    </source>
</evidence>